<sequence length="16" mass="1578">GGAALRAGLFARVDFG</sequence>
<protein>
    <submittedName>
        <fullName evidence="1">Uncharacterized protein</fullName>
    </submittedName>
</protein>
<evidence type="ECO:0000313" key="2">
    <source>
        <dbReference type="Proteomes" id="UP000265520"/>
    </source>
</evidence>
<dbReference type="EMBL" id="LXQA011329872">
    <property type="protein sequence ID" value="MCI93454.1"/>
    <property type="molecule type" value="Genomic_DNA"/>
</dbReference>
<name>A0A392VYI1_9FABA</name>
<keyword evidence="2" id="KW-1185">Reference proteome</keyword>
<dbReference type="AlphaFoldDB" id="A0A392VYI1"/>
<reference evidence="1 2" key="1">
    <citation type="journal article" date="2018" name="Front. Plant Sci.">
        <title>Red Clover (Trifolium pratense) and Zigzag Clover (T. medium) - A Picture of Genomic Similarities and Differences.</title>
        <authorList>
            <person name="Dluhosova J."/>
            <person name="Istvanek J."/>
            <person name="Nedelnik J."/>
            <person name="Repkova J."/>
        </authorList>
    </citation>
    <scope>NUCLEOTIDE SEQUENCE [LARGE SCALE GENOMIC DNA]</scope>
    <source>
        <strain evidence="2">cv. 10/8</strain>
        <tissue evidence="1">Leaf</tissue>
    </source>
</reference>
<dbReference type="Proteomes" id="UP000265520">
    <property type="component" value="Unassembled WGS sequence"/>
</dbReference>
<feature type="non-terminal residue" evidence="1">
    <location>
        <position position="1"/>
    </location>
</feature>
<comment type="caution">
    <text evidence="1">The sequence shown here is derived from an EMBL/GenBank/DDBJ whole genome shotgun (WGS) entry which is preliminary data.</text>
</comment>
<accession>A0A392VYI1</accession>
<proteinExistence type="predicted"/>
<evidence type="ECO:0000313" key="1">
    <source>
        <dbReference type="EMBL" id="MCI93454.1"/>
    </source>
</evidence>
<organism evidence="1 2">
    <name type="scientific">Trifolium medium</name>
    <dbReference type="NCBI Taxonomy" id="97028"/>
    <lineage>
        <taxon>Eukaryota</taxon>
        <taxon>Viridiplantae</taxon>
        <taxon>Streptophyta</taxon>
        <taxon>Embryophyta</taxon>
        <taxon>Tracheophyta</taxon>
        <taxon>Spermatophyta</taxon>
        <taxon>Magnoliopsida</taxon>
        <taxon>eudicotyledons</taxon>
        <taxon>Gunneridae</taxon>
        <taxon>Pentapetalae</taxon>
        <taxon>rosids</taxon>
        <taxon>fabids</taxon>
        <taxon>Fabales</taxon>
        <taxon>Fabaceae</taxon>
        <taxon>Papilionoideae</taxon>
        <taxon>50 kb inversion clade</taxon>
        <taxon>NPAAA clade</taxon>
        <taxon>Hologalegina</taxon>
        <taxon>IRL clade</taxon>
        <taxon>Trifolieae</taxon>
        <taxon>Trifolium</taxon>
    </lineage>
</organism>